<gene>
    <name evidence="1" type="ORF">P5G49_06735</name>
</gene>
<comment type="caution">
    <text evidence="1">The sequence shown here is derived from an EMBL/GenBank/DDBJ whole genome shotgun (WGS) entry which is preliminary data.</text>
</comment>
<evidence type="ECO:0008006" key="3">
    <source>
        <dbReference type="Google" id="ProtNLM"/>
    </source>
</evidence>
<protein>
    <recommendedName>
        <fullName evidence="3">Fur-regulated basic protein B</fullName>
    </recommendedName>
</protein>
<organism evidence="1 2">
    <name type="scientific">Sporosarcina highlanderae</name>
    <dbReference type="NCBI Taxonomy" id="3035916"/>
    <lineage>
        <taxon>Bacteria</taxon>
        <taxon>Bacillati</taxon>
        <taxon>Bacillota</taxon>
        <taxon>Bacilli</taxon>
        <taxon>Bacillales</taxon>
        <taxon>Caryophanaceae</taxon>
        <taxon>Sporosarcina</taxon>
    </lineage>
</organism>
<keyword evidence="2" id="KW-1185">Reference proteome</keyword>
<dbReference type="RefSeq" id="WP_301242725.1">
    <property type="nucleotide sequence ID" value="NZ_JAROCC010000004.1"/>
</dbReference>
<name>A0ABT8JPW6_9BACL</name>
<evidence type="ECO:0000313" key="1">
    <source>
        <dbReference type="EMBL" id="MDN4607178.1"/>
    </source>
</evidence>
<sequence>MYNNDYKHLLKQRRNALEILKQWDIELNTQNELELETNPSTVKPTYDESIVNKQ</sequence>
<proteinExistence type="predicted"/>
<dbReference type="Proteomes" id="UP001175097">
    <property type="component" value="Unassembled WGS sequence"/>
</dbReference>
<evidence type="ECO:0000313" key="2">
    <source>
        <dbReference type="Proteomes" id="UP001175097"/>
    </source>
</evidence>
<dbReference type="EMBL" id="JAROCC010000004">
    <property type="protein sequence ID" value="MDN4607178.1"/>
    <property type="molecule type" value="Genomic_DNA"/>
</dbReference>
<accession>A0ABT8JPW6</accession>
<reference evidence="1" key="1">
    <citation type="submission" date="2023-03" db="EMBL/GenBank/DDBJ databases">
        <title>MT1 and MT2 Draft Genomes of Novel Species.</title>
        <authorList>
            <person name="Venkateswaran K."/>
        </authorList>
    </citation>
    <scope>NUCLEOTIDE SEQUENCE</scope>
    <source>
        <strain evidence="1">F6_3S_P_2</strain>
    </source>
</reference>